<evidence type="ECO:0000256" key="1">
    <source>
        <dbReference type="SAM" id="MobiDB-lite"/>
    </source>
</evidence>
<proteinExistence type="predicted"/>
<feature type="non-terminal residue" evidence="3">
    <location>
        <position position="1"/>
    </location>
</feature>
<dbReference type="PROSITE" id="PS51886">
    <property type="entry name" value="TLDC"/>
    <property type="match status" value="1"/>
</dbReference>
<evidence type="ECO:0000313" key="3">
    <source>
        <dbReference type="EMBL" id="CAG8552503.1"/>
    </source>
</evidence>
<dbReference type="OrthoDB" id="2379948at2759"/>
<dbReference type="AlphaFoldDB" id="A0A9N9FS57"/>
<organism evidence="3 4">
    <name type="scientific">Acaulospora morrowiae</name>
    <dbReference type="NCBI Taxonomy" id="94023"/>
    <lineage>
        <taxon>Eukaryota</taxon>
        <taxon>Fungi</taxon>
        <taxon>Fungi incertae sedis</taxon>
        <taxon>Mucoromycota</taxon>
        <taxon>Glomeromycotina</taxon>
        <taxon>Glomeromycetes</taxon>
        <taxon>Diversisporales</taxon>
        <taxon>Acaulosporaceae</taxon>
        <taxon>Acaulospora</taxon>
    </lineage>
</organism>
<feature type="compositionally biased region" description="Basic and acidic residues" evidence="1">
    <location>
        <begin position="240"/>
        <end position="252"/>
    </location>
</feature>
<sequence>TRIRPFKKILPKELREEIKDYFFANIAPKRFIRLPPRTEQSTAYSSKLISINHFCQIAAWLDNVIDADAYTPDDMPYTFHLLLRGSRDGTNDSHKFHERCDNQGPTIVIIELANSSRVLGGYNPIDWKSEGGWGETSKGFLFSMDKYDYNAESNILSRIKTNKAAIWNAMKNPSFSHDLQWFSGKCIQKSYEKSIFDRESFSLTDYEVFKVVKREINKNDSKRPSTPEDDVTDGFSDSGDSNKRFKSDDTIY</sequence>
<accession>A0A9N9FS57</accession>
<dbReference type="Pfam" id="PF07534">
    <property type="entry name" value="TLD"/>
    <property type="match status" value="1"/>
</dbReference>
<dbReference type="Proteomes" id="UP000789342">
    <property type="component" value="Unassembled WGS sequence"/>
</dbReference>
<feature type="region of interest" description="Disordered" evidence="1">
    <location>
        <begin position="217"/>
        <end position="252"/>
    </location>
</feature>
<keyword evidence="4" id="KW-1185">Reference proteome</keyword>
<reference evidence="3" key="1">
    <citation type="submission" date="2021-06" db="EMBL/GenBank/DDBJ databases">
        <authorList>
            <person name="Kallberg Y."/>
            <person name="Tangrot J."/>
            <person name="Rosling A."/>
        </authorList>
    </citation>
    <scope>NUCLEOTIDE SEQUENCE</scope>
    <source>
        <strain evidence="3">CL551</strain>
    </source>
</reference>
<dbReference type="InterPro" id="IPR006571">
    <property type="entry name" value="TLDc_dom"/>
</dbReference>
<evidence type="ECO:0000313" key="4">
    <source>
        <dbReference type="Proteomes" id="UP000789342"/>
    </source>
</evidence>
<evidence type="ECO:0000259" key="2">
    <source>
        <dbReference type="PROSITE" id="PS51886"/>
    </source>
</evidence>
<protein>
    <submittedName>
        <fullName evidence="3">15872_t:CDS:1</fullName>
    </submittedName>
</protein>
<name>A0A9N9FS57_9GLOM</name>
<comment type="caution">
    <text evidence="3">The sequence shown here is derived from an EMBL/GenBank/DDBJ whole genome shotgun (WGS) entry which is preliminary data.</text>
</comment>
<feature type="compositionally biased region" description="Basic and acidic residues" evidence="1">
    <location>
        <begin position="217"/>
        <end position="226"/>
    </location>
</feature>
<feature type="domain" description="TLDc" evidence="2">
    <location>
        <begin position="47"/>
        <end position="212"/>
    </location>
</feature>
<gene>
    <name evidence="3" type="ORF">AMORRO_LOCUS5641</name>
</gene>
<dbReference type="EMBL" id="CAJVPV010003462">
    <property type="protein sequence ID" value="CAG8552503.1"/>
    <property type="molecule type" value="Genomic_DNA"/>
</dbReference>